<proteinExistence type="predicted"/>
<dbReference type="EMBL" id="LVYV01000045">
    <property type="protein sequence ID" value="KZD21510.1"/>
    <property type="molecule type" value="Genomic_DNA"/>
</dbReference>
<organism evidence="2 3">
    <name type="scientific">Tardiphaga robiniae</name>
    <dbReference type="NCBI Taxonomy" id="943830"/>
    <lineage>
        <taxon>Bacteria</taxon>
        <taxon>Pseudomonadati</taxon>
        <taxon>Pseudomonadota</taxon>
        <taxon>Alphaproteobacteria</taxon>
        <taxon>Hyphomicrobiales</taxon>
        <taxon>Nitrobacteraceae</taxon>
        <taxon>Tardiphaga</taxon>
    </lineage>
</organism>
<name>A0A163XX85_9BRAD</name>
<feature type="transmembrane region" description="Helical" evidence="1">
    <location>
        <begin position="72"/>
        <end position="97"/>
    </location>
</feature>
<dbReference type="Proteomes" id="UP000076574">
    <property type="component" value="Unassembled WGS sequence"/>
</dbReference>
<reference evidence="2 3" key="1">
    <citation type="submission" date="2016-03" db="EMBL/GenBank/DDBJ databases">
        <title>Microsymbionts genomes from the relict species Vavilovia formosa (Stev.) Fed.</title>
        <authorList>
            <person name="Kopat V."/>
            <person name="Chirak E."/>
            <person name="Kimeklis A."/>
            <person name="Andronov E."/>
        </authorList>
    </citation>
    <scope>NUCLEOTIDE SEQUENCE [LARGE SCALE GENOMIC DNA]</scope>
    <source>
        <strain evidence="2 3">Vaf07</strain>
    </source>
</reference>
<accession>A0A163XX85</accession>
<evidence type="ECO:0000256" key="1">
    <source>
        <dbReference type="SAM" id="Phobius"/>
    </source>
</evidence>
<keyword evidence="1" id="KW-0472">Membrane</keyword>
<comment type="caution">
    <text evidence="2">The sequence shown here is derived from an EMBL/GenBank/DDBJ whole genome shotgun (WGS) entry which is preliminary data.</text>
</comment>
<keyword evidence="1" id="KW-1133">Transmembrane helix</keyword>
<dbReference type="AlphaFoldDB" id="A0A163XX85"/>
<keyword evidence="1" id="KW-0812">Transmembrane</keyword>
<protein>
    <submittedName>
        <fullName evidence="2">Uncharacterized protein</fullName>
    </submittedName>
</protein>
<keyword evidence="3" id="KW-1185">Reference proteome</keyword>
<feature type="transmembrane region" description="Helical" evidence="1">
    <location>
        <begin position="34"/>
        <end position="60"/>
    </location>
</feature>
<evidence type="ECO:0000313" key="2">
    <source>
        <dbReference type="EMBL" id="KZD21510.1"/>
    </source>
</evidence>
<gene>
    <name evidence="2" type="ORF">A4A58_14220</name>
</gene>
<evidence type="ECO:0000313" key="3">
    <source>
        <dbReference type="Proteomes" id="UP000076574"/>
    </source>
</evidence>
<sequence length="544" mass="59719">MSRVAKDVLVSAILTFALSSVLWGFLGAFHGPSLWLLVPFGRIIPLLIFGIPASIVVYGLVKLRLGFVLGPLLLAGVVVTATHVSVTAALTAVNAYATSGLDPPSRPHVVLGFEGSADCDVACVRILATSTHTLAFRRDTTKEWRLYRRGTGDECETADRWPSKLEFLRAGFLNSCATDRPVPELSDALIIRERLTSGRLTVLPRLFHGVIHEISERMDGRERLLGRMVRGTIRFPVPDAVAILAFGGEMSISAGQTIDIKTFLSAATGIPEAELYAFHAFPPATIMDDLERFFDRPQVSNLAINAWARIAFTNSKDHADVLKPRIDRLLASGSANRIAAGLAALFGFPEVDRHFARDRIIELAFNPLVDAPEALLPSPLKGHLVQIDDFPDAIRQRARAFFVGEPALGRGRVELLFMIMVRGGDAMRRNAIDTLFELQGSRFEDAVFAIGYGGSDVWARSMPTRWTVSDVQRLMGRMADVPNERLSGYVGAFRPSGISAEQKRVLVDHVRERLRIAEASAARRDTDITSLRQLVETVQNTNAS</sequence>